<evidence type="ECO:0000256" key="18">
    <source>
        <dbReference type="PIRSR" id="PIRSR600760-2"/>
    </source>
</evidence>
<dbReference type="InterPro" id="IPR020583">
    <property type="entry name" value="Inositol_monoP_metal-BS"/>
</dbReference>
<feature type="binding site" evidence="18">
    <location>
        <position position="260"/>
    </location>
    <ligand>
        <name>Mg(2+)</name>
        <dbReference type="ChEBI" id="CHEBI:18420"/>
        <label>1</label>
        <note>catalytic</note>
    </ligand>
</feature>
<dbReference type="PROSITE" id="PS00629">
    <property type="entry name" value="IMP_1"/>
    <property type="match status" value="1"/>
</dbReference>
<feature type="binding site" evidence="18">
    <location>
        <position position="71"/>
    </location>
    <ligand>
        <name>Mg(2+)</name>
        <dbReference type="ChEBI" id="CHEBI:18420"/>
        <label>1</label>
        <note>catalytic</note>
    </ligand>
</feature>
<dbReference type="Gene3D" id="3.40.190.80">
    <property type="match status" value="1"/>
</dbReference>
<accession>A0AA85K8U3</accession>
<dbReference type="AlphaFoldDB" id="A0AA85K8U3"/>
<dbReference type="FunFam" id="3.30.540.10:FF:000012">
    <property type="entry name" value="Blast:Putative inositol monophosphatase 3"/>
    <property type="match status" value="1"/>
</dbReference>
<evidence type="ECO:0000313" key="22">
    <source>
        <dbReference type="WBParaSite" id="TREG1_8520.7"/>
    </source>
</evidence>
<reference evidence="20 21" key="2">
    <citation type="submission" date="2023-11" db="UniProtKB">
        <authorList>
            <consortium name="WormBaseParasite"/>
        </authorList>
    </citation>
    <scope>IDENTIFICATION</scope>
</reference>
<keyword evidence="7 18" id="KW-0460">Magnesium</keyword>
<dbReference type="InterPro" id="IPR020550">
    <property type="entry name" value="Inositol_monophosphatase_CS"/>
</dbReference>
<dbReference type="Pfam" id="PF00459">
    <property type="entry name" value="Inositol_P"/>
    <property type="match status" value="1"/>
</dbReference>
<feature type="binding site" evidence="18">
    <location>
        <position position="114"/>
    </location>
    <ligand>
        <name>Mg(2+)</name>
        <dbReference type="ChEBI" id="CHEBI:18420"/>
        <label>1</label>
        <note>catalytic</note>
    </ligand>
</feature>
<feature type="binding site" evidence="18">
    <location>
        <position position="115"/>
    </location>
    <ligand>
        <name>Mg(2+)</name>
        <dbReference type="ChEBI" id="CHEBI:18420"/>
        <label>1</label>
        <note>catalytic</note>
    </ligand>
</feature>
<evidence type="ECO:0000256" key="14">
    <source>
        <dbReference type="ARBA" id="ARBA00044484"/>
    </source>
</evidence>
<keyword evidence="6" id="KW-0378">Hydrolase</keyword>
<feature type="binding site" evidence="18">
    <location>
        <position position="112"/>
    </location>
    <ligand>
        <name>Mg(2+)</name>
        <dbReference type="ChEBI" id="CHEBI:18420"/>
        <label>1</label>
        <note>catalytic</note>
    </ligand>
</feature>
<keyword evidence="5 18" id="KW-0479">Metal-binding</keyword>
<sequence length="325" mass="35272">MEAPLVIRVLAASVCLAEKASSLIRTVYASKDLAIIDKGVNDFQSRADRDSQRCIVQSLNNTFPGLHIIGEEGELDAGNVPQYSELSPEVLQHKCPPWLSTLSTDDLVVWVDPLDGTKEFTEGLVEYVTVLIGIAAGGKPVGGVVAQPFYQPTSVEDTKKPHYITRVVWGLSDVGVFGVKPSLPSSQLPYPIDLNAPKLSLPHSIVVTRSHRSPTHDTVIKAFYPTESVCAGGCGYKVLMLLEGRGHVYVFPSQGTKKWDTCAPEAVLLASGGKLTDILGQPYNYSLNTEHENVRGILATPVADWLPAYISCLPKEVVDDFSSRK</sequence>
<evidence type="ECO:0000256" key="2">
    <source>
        <dbReference type="ARBA" id="ARBA00009759"/>
    </source>
</evidence>
<dbReference type="PANTHER" id="PTHR43028">
    <property type="entry name" value="3'(2'),5'-BISPHOSPHATE NUCLEOTIDASE 1"/>
    <property type="match status" value="1"/>
</dbReference>
<evidence type="ECO:0000256" key="16">
    <source>
        <dbReference type="ARBA" id="ARBA00044544"/>
    </source>
</evidence>
<dbReference type="WBParaSite" id="TREG1_8520.3">
    <property type="protein sequence ID" value="TREG1_8520.3"/>
    <property type="gene ID" value="TREG1_8520"/>
</dbReference>
<dbReference type="WBParaSite" id="TREG1_8520.6">
    <property type="protein sequence ID" value="TREG1_8520.6"/>
    <property type="gene ID" value="TREG1_8520"/>
</dbReference>
<evidence type="ECO:0000256" key="15">
    <source>
        <dbReference type="ARBA" id="ARBA00044519"/>
    </source>
</evidence>
<evidence type="ECO:0000256" key="9">
    <source>
        <dbReference type="ARBA" id="ARBA00041815"/>
    </source>
</evidence>
<evidence type="ECO:0000256" key="13">
    <source>
        <dbReference type="ARBA" id="ARBA00044479"/>
    </source>
</evidence>
<evidence type="ECO:0000256" key="17">
    <source>
        <dbReference type="ARBA" id="ARBA00044554"/>
    </source>
</evidence>
<dbReference type="GO" id="GO:0005737">
    <property type="term" value="C:cytoplasm"/>
    <property type="evidence" value="ECO:0007669"/>
    <property type="project" value="UniProtKB-ARBA"/>
</dbReference>
<dbReference type="WBParaSite" id="TREG1_8520.4">
    <property type="protein sequence ID" value="TREG1_8520.4"/>
    <property type="gene ID" value="TREG1_8520"/>
</dbReference>
<evidence type="ECO:0000256" key="6">
    <source>
        <dbReference type="ARBA" id="ARBA00022801"/>
    </source>
</evidence>
<name>A0AA85K8U3_TRIRE</name>
<evidence type="ECO:0000313" key="21">
    <source>
        <dbReference type="WBParaSite" id="TREG1_8520.2"/>
    </source>
</evidence>
<dbReference type="Gene3D" id="3.30.540.10">
    <property type="entry name" value="Fructose-1,6-Bisphosphatase, subunit A, domain 1"/>
    <property type="match status" value="1"/>
</dbReference>
<dbReference type="WBParaSite" id="TREG1_8520.2">
    <property type="protein sequence ID" value="TREG1_8520.2"/>
    <property type="gene ID" value="TREG1_8520"/>
</dbReference>
<dbReference type="EC" id="3.1.3.7" evidence="3"/>
<dbReference type="GO" id="GO:0046872">
    <property type="term" value="F:metal ion binding"/>
    <property type="evidence" value="ECO:0007669"/>
    <property type="project" value="UniProtKB-KW"/>
</dbReference>
<comment type="catalytic activity">
    <reaction evidence="11">
        <text>adenosine 2',5'-bisphosphate + H2O = AMP + phosphate</text>
        <dbReference type="Rhea" id="RHEA:77643"/>
        <dbReference type="ChEBI" id="CHEBI:15377"/>
        <dbReference type="ChEBI" id="CHEBI:43474"/>
        <dbReference type="ChEBI" id="CHEBI:194156"/>
        <dbReference type="ChEBI" id="CHEBI:456215"/>
        <dbReference type="EC" id="3.1.3.7"/>
    </reaction>
    <physiologicalReaction direction="left-to-right" evidence="11">
        <dbReference type="Rhea" id="RHEA:77644"/>
    </physiologicalReaction>
</comment>
<keyword evidence="19" id="KW-1185">Reference proteome</keyword>
<dbReference type="GO" id="GO:0046854">
    <property type="term" value="P:phosphatidylinositol phosphate biosynthetic process"/>
    <property type="evidence" value="ECO:0007669"/>
    <property type="project" value="InterPro"/>
</dbReference>
<evidence type="ECO:0000256" key="11">
    <source>
        <dbReference type="ARBA" id="ARBA00044466"/>
    </source>
</evidence>
<evidence type="ECO:0000256" key="1">
    <source>
        <dbReference type="ARBA" id="ARBA00001946"/>
    </source>
</evidence>
<keyword evidence="4" id="KW-0452">Lithium</keyword>
<evidence type="ECO:0000313" key="20">
    <source>
        <dbReference type="WBParaSite" id="TREG1_8520.1"/>
    </source>
</evidence>
<comment type="catalytic activity">
    <reaction evidence="14">
        <text>3'-phosphoadenylyl sulfate + H2O = adenosine 5'-phosphosulfate + phosphate</text>
        <dbReference type="Rhea" id="RHEA:77639"/>
        <dbReference type="ChEBI" id="CHEBI:15377"/>
        <dbReference type="ChEBI" id="CHEBI:43474"/>
        <dbReference type="ChEBI" id="CHEBI:58243"/>
        <dbReference type="ChEBI" id="CHEBI:58339"/>
        <dbReference type="EC" id="3.1.3.7"/>
    </reaction>
    <physiologicalReaction direction="left-to-right" evidence="14">
        <dbReference type="Rhea" id="RHEA:77640"/>
    </physiologicalReaction>
</comment>
<evidence type="ECO:0000256" key="12">
    <source>
        <dbReference type="ARBA" id="ARBA00044478"/>
    </source>
</evidence>
<proteinExistence type="inferred from homology"/>
<dbReference type="WBParaSite" id="TREG1_8520.1">
    <property type="protein sequence ID" value="TREG1_8520.1"/>
    <property type="gene ID" value="TREG1_8520"/>
</dbReference>
<evidence type="ECO:0000313" key="19">
    <source>
        <dbReference type="Proteomes" id="UP000050795"/>
    </source>
</evidence>
<dbReference type="PANTHER" id="PTHR43028:SF5">
    <property type="entry name" value="3'(2'),5'-BISPHOSPHATE NUCLEOTIDASE 1"/>
    <property type="match status" value="1"/>
</dbReference>
<protein>
    <recommendedName>
        <fullName evidence="8">3'(2'),5'-bisphosphate nucleotidase 1</fullName>
        <ecNumber evidence="15">3.1.3.57</ecNumber>
        <ecNumber evidence="3">3.1.3.7</ecNumber>
    </recommendedName>
    <alternativeName>
        <fullName evidence="16">3'-phosphoadenosine 5'-phosphate phosphatase</fullName>
    </alternativeName>
    <alternativeName>
        <fullName evidence="9">Bisphosphate 3'-nucleotidase 1</fullName>
    </alternativeName>
    <alternativeName>
        <fullName evidence="17">Inositol-polyphosphate 1-phosphatase</fullName>
    </alternativeName>
</protein>
<dbReference type="GO" id="GO:0004441">
    <property type="term" value="F:inositol-1,4-bisphosphate 1-phosphatase activity"/>
    <property type="evidence" value="ECO:0007669"/>
    <property type="project" value="UniProtKB-EC"/>
</dbReference>
<dbReference type="WBParaSite" id="TREG1_8520.7">
    <property type="protein sequence ID" value="TREG1_8520.7"/>
    <property type="gene ID" value="TREG1_8520"/>
</dbReference>
<dbReference type="EC" id="3.1.3.57" evidence="15"/>
<comment type="cofactor">
    <cofactor evidence="1 18">
        <name>Mg(2+)</name>
        <dbReference type="ChEBI" id="CHEBI:18420"/>
    </cofactor>
</comment>
<dbReference type="InterPro" id="IPR000760">
    <property type="entry name" value="Inositol_monophosphatase-like"/>
</dbReference>
<dbReference type="PROSITE" id="PS00630">
    <property type="entry name" value="IMP_2"/>
    <property type="match status" value="1"/>
</dbReference>
<dbReference type="GO" id="GO:0008441">
    <property type="term" value="F:3'(2'),5'-bisphosphate nucleotidase activity"/>
    <property type="evidence" value="ECO:0007669"/>
    <property type="project" value="UniProtKB-EC"/>
</dbReference>
<dbReference type="Proteomes" id="UP000050795">
    <property type="component" value="Unassembled WGS sequence"/>
</dbReference>
<dbReference type="InterPro" id="IPR050725">
    <property type="entry name" value="CysQ/Inositol_MonoPase"/>
</dbReference>
<dbReference type="SUPFAM" id="SSF56655">
    <property type="entry name" value="Carbohydrate phosphatase"/>
    <property type="match status" value="1"/>
</dbReference>
<comment type="similarity">
    <text evidence="2">Belongs to the inositol monophosphatase superfamily.</text>
</comment>
<evidence type="ECO:0000256" key="5">
    <source>
        <dbReference type="ARBA" id="ARBA00022723"/>
    </source>
</evidence>
<evidence type="ECO:0000256" key="3">
    <source>
        <dbReference type="ARBA" id="ARBA00012633"/>
    </source>
</evidence>
<organism evidence="19 22">
    <name type="scientific">Trichobilharzia regenti</name>
    <name type="common">Nasal bird schistosome</name>
    <dbReference type="NCBI Taxonomy" id="157069"/>
    <lineage>
        <taxon>Eukaryota</taxon>
        <taxon>Metazoa</taxon>
        <taxon>Spiralia</taxon>
        <taxon>Lophotrochozoa</taxon>
        <taxon>Platyhelminthes</taxon>
        <taxon>Trematoda</taxon>
        <taxon>Digenea</taxon>
        <taxon>Strigeidida</taxon>
        <taxon>Schistosomatoidea</taxon>
        <taxon>Schistosomatidae</taxon>
        <taxon>Trichobilharzia</taxon>
    </lineage>
</organism>
<dbReference type="WBParaSite" id="TREG1_8520.5">
    <property type="protein sequence ID" value="TREG1_8520.5"/>
    <property type="gene ID" value="TREG1_8520"/>
</dbReference>
<evidence type="ECO:0000256" key="8">
    <source>
        <dbReference type="ARBA" id="ARBA00040342"/>
    </source>
</evidence>
<dbReference type="FunFam" id="3.40.190.80:FF:000006">
    <property type="entry name" value="Bisphosphate nucleotidase 1"/>
    <property type="match status" value="1"/>
</dbReference>
<comment type="catalytic activity">
    <reaction evidence="13">
        <text>adenosine 3',5'-bisphosphate + H2O = AMP + phosphate</text>
        <dbReference type="Rhea" id="RHEA:10040"/>
        <dbReference type="ChEBI" id="CHEBI:15377"/>
        <dbReference type="ChEBI" id="CHEBI:43474"/>
        <dbReference type="ChEBI" id="CHEBI:58343"/>
        <dbReference type="ChEBI" id="CHEBI:456215"/>
        <dbReference type="EC" id="3.1.3.7"/>
    </reaction>
    <physiologicalReaction direction="left-to-right" evidence="13">
        <dbReference type="Rhea" id="RHEA:10041"/>
    </physiologicalReaction>
</comment>
<evidence type="ECO:0000256" key="7">
    <source>
        <dbReference type="ARBA" id="ARBA00022842"/>
    </source>
</evidence>
<evidence type="ECO:0000256" key="10">
    <source>
        <dbReference type="ARBA" id="ARBA00044465"/>
    </source>
</evidence>
<reference evidence="19" key="1">
    <citation type="submission" date="2022-06" db="EMBL/GenBank/DDBJ databases">
        <authorList>
            <person name="Berger JAMES D."/>
            <person name="Berger JAMES D."/>
        </authorList>
    </citation>
    <scope>NUCLEOTIDE SEQUENCE [LARGE SCALE GENOMIC DNA]</scope>
</reference>
<comment type="catalytic activity">
    <reaction evidence="12">
        <text>1D-myo-inositol 1,4-bisphosphate + H2O = 1D-myo-inositol 4-phosphate + phosphate</text>
        <dbReference type="Rhea" id="RHEA:15553"/>
        <dbReference type="ChEBI" id="CHEBI:15377"/>
        <dbReference type="ChEBI" id="CHEBI:43474"/>
        <dbReference type="ChEBI" id="CHEBI:58282"/>
        <dbReference type="ChEBI" id="CHEBI:58469"/>
        <dbReference type="EC" id="3.1.3.57"/>
    </reaction>
    <physiologicalReaction direction="left-to-right" evidence="12">
        <dbReference type="Rhea" id="RHEA:15554"/>
    </physiologicalReaction>
</comment>
<evidence type="ECO:0000256" key="4">
    <source>
        <dbReference type="ARBA" id="ARBA00022671"/>
    </source>
</evidence>
<comment type="catalytic activity">
    <reaction evidence="10">
        <text>1D-myo-inositol 1,3,4-trisphosphate + H2O = 1D-myo-inositol 3,4-bisphosphate + phosphate</text>
        <dbReference type="Rhea" id="RHEA:70319"/>
        <dbReference type="ChEBI" id="CHEBI:15377"/>
        <dbReference type="ChEBI" id="CHEBI:43474"/>
        <dbReference type="ChEBI" id="CHEBI:58414"/>
        <dbReference type="ChEBI" id="CHEBI:83241"/>
    </reaction>
    <physiologicalReaction direction="left-to-right" evidence="10">
        <dbReference type="Rhea" id="RHEA:70320"/>
    </physiologicalReaction>
</comment>